<feature type="transmembrane region" description="Helical" evidence="1">
    <location>
        <begin position="199"/>
        <end position="220"/>
    </location>
</feature>
<evidence type="ECO:0000256" key="1">
    <source>
        <dbReference type="SAM" id="Phobius"/>
    </source>
</evidence>
<feature type="chain" id="PRO_5045214799" evidence="2">
    <location>
        <begin position="25"/>
        <end position="230"/>
    </location>
</feature>
<proteinExistence type="predicted"/>
<feature type="transmembrane region" description="Helical" evidence="1">
    <location>
        <begin position="169"/>
        <end position="193"/>
    </location>
</feature>
<keyword evidence="2" id="KW-0732">Signal</keyword>
<gene>
    <name evidence="3" type="ORF">VVD49_10460</name>
</gene>
<sequence length="230" mass="24741">MTKHAWRALVAIITACVLSSAASAHGFASRDAGFVASTAGFDPLPYAYLGARHMLTGYDHLLFIFAVLFFVFSARQVLLYVTLFSLGHSLTLLLGVYLHWQFNAHVVDAFIALSVIWKALDNLGGFRAFGWQPDNRIVIPAFGLIHGLGLATSLQSLQPSAQGLLPNLLAFNVGVELGQLLALIALLGVFALWRQRTSFSGSAIATNTLVLTAGVVLLGYQLTAATQLRI</sequence>
<accession>A0ABU6K4I2</accession>
<dbReference type="InterPro" id="IPR032809">
    <property type="entry name" value="Put_HupE_UreJ"/>
</dbReference>
<keyword evidence="4" id="KW-1185">Reference proteome</keyword>
<comment type="caution">
    <text evidence="3">The sequence shown here is derived from an EMBL/GenBank/DDBJ whole genome shotgun (WGS) entry which is preliminary data.</text>
</comment>
<reference evidence="3 4" key="1">
    <citation type="submission" date="2024-01" db="EMBL/GenBank/DDBJ databases">
        <title>Uliginosibacterium soil sp. nov.</title>
        <authorList>
            <person name="Lv Y."/>
        </authorList>
    </citation>
    <scope>NUCLEOTIDE SEQUENCE [LARGE SCALE GENOMIC DNA]</scope>
    <source>
        <strain evidence="3 4">H3</strain>
    </source>
</reference>
<evidence type="ECO:0000313" key="4">
    <source>
        <dbReference type="Proteomes" id="UP001331561"/>
    </source>
</evidence>
<feature type="signal peptide" evidence="2">
    <location>
        <begin position="1"/>
        <end position="24"/>
    </location>
</feature>
<dbReference type="EMBL" id="JAYXHS010000002">
    <property type="protein sequence ID" value="MEC5386150.1"/>
    <property type="molecule type" value="Genomic_DNA"/>
</dbReference>
<evidence type="ECO:0000313" key="3">
    <source>
        <dbReference type="EMBL" id="MEC5386150.1"/>
    </source>
</evidence>
<keyword evidence="1" id="KW-0472">Membrane</keyword>
<evidence type="ECO:0000256" key="2">
    <source>
        <dbReference type="SAM" id="SignalP"/>
    </source>
</evidence>
<organism evidence="3 4">
    <name type="scientific">Uliginosibacterium silvisoli</name>
    <dbReference type="NCBI Taxonomy" id="3114758"/>
    <lineage>
        <taxon>Bacteria</taxon>
        <taxon>Pseudomonadati</taxon>
        <taxon>Pseudomonadota</taxon>
        <taxon>Betaproteobacteria</taxon>
        <taxon>Rhodocyclales</taxon>
        <taxon>Zoogloeaceae</taxon>
        <taxon>Uliginosibacterium</taxon>
    </lineage>
</organism>
<feature type="transmembrane region" description="Helical" evidence="1">
    <location>
        <begin position="50"/>
        <end position="71"/>
    </location>
</feature>
<keyword evidence="1" id="KW-1133">Transmembrane helix</keyword>
<protein>
    <submittedName>
        <fullName evidence="3">HupE/UreJ family protein</fullName>
    </submittedName>
</protein>
<keyword evidence="1" id="KW-0812">Transmembrane</keyword>
<name>A0ABU6K4I2_9RHOO</name>
<feature type="transmembrane region" description="Helical" evidence="1">
    <location>
        <begin position="78"/>
        <end position="100"/>
    </location>
</feature>
<dbReference type="RefSeq" id="WP_327599125.1">
    <property type="nucleotide sequence ID" value="NZ_JAYXHS010000002.1"/>
</dbReference>
<dbReference type="Pfam" id="PF13795">
    <property type="entry name" value="HupE_UreJ_2"/>
    <property type="match status" value="1"/>
</dbReference>
<dbReference type="Proteomes" id="UP001331561">
    <property type="component" value="Unassembled WGS sequence"/>
</dbReference>